<dbReference type="SUPFAM" id="SSF52402">
    <property type="entry name" value="Adenine nucleotide alpha hydrolases-like"/>
    <property type="match status" value="1"/>
</dbReference>
<dbReference type="Proteomes" id="UP001149140">
    <property type="component" value="Unassembled WGS sequence"/>
</dbReference>
<dbReference type="PANTHER" id="PTHR46268:SF6">
    <property type="entry name" value="UNIVERSAL STRESS PROTEIN UP12"/>
    <property type="match status" value="1"/>
</dbReference>
<dbReference type="CDD" id="cd00293">
    <property type="entry name" value="USP-like"/>
    <property type="match status" value="1"/>
</dbReference>
<dbReference type="AlphaFoldDB" id="A0A9X3S1E3"/>
<accession>A0A9X3S1E3</accession>
<feature type="domain" description="UspA" evidence="2">
    <location>
        <begin position="3"/>
        <end position="139"/>
    </location>
</feature>
<comment type="caution">
    <text evidence="3">The sequence shown here is derived from an EMBL/GenBank/DDBJ whole genome shotgun (WGS) entry which is preliminary data.</text>
</comment>
<dbReference type="PANTHER" id="PTHR46268">
    <property type="entry name" value="STRESS RESPONSE PROTEIN NHAX"/>
    <property type="match status" value="1"/>
</dbReference>
<name>A0A9X3S1E3_9ACTN</name>
<dbReference type="PRINTS" id="PR01438">
    <property type="entry name" value="UNVRSLSTRESS"/>
</dbReference>
<gene>
    <name evidence="3" type="ORF">OM076_18345</name>
</gene>
<comment type="similarity">
    <text evidence="1">Belongs to the universal stress protein A family.</text>
</comment>
<sequence length="141" mass="14657">MNAIVIGTDGSPGAEAAIQKVLELVRGTGATVHLVCAYPGRSALERIGMTGKSDPVDLRGVAHDVVSRDEHRFDDAGLKVEKHVRAGDPAHTILDVADEQHADLIVVGAGGTPGHRRLMLGGVAGKLAHNAQTSLLIVHPS</sequence>
<evidence type="ECO:0000259" key="2">
    <source>
        <dbReference type="Pfam" id="PF00582"/>
    </source>
</evidence>
<organism evidence="3 4">
    <name type="scientific">Solirubrobacter ginsenosidimutans</name>
    <dbReference type="NCBI Taxonomy" id="490573"/>
    <lineage>
        <taxon>Bacteria</taxon>
        <taxon>Bacillati</taxon>
        <taxon>Actinomycetota</taxon>
        <taxon>Thermoleophilia</taxon>
        <taxon>Solirubrobacterales</taxon>
        <taxon>Solirubrobacteraceae</taxon>
        <taxon>Solirubrobacter</taxon>
    </lineage>
</organism>
<dbReference type="InterPro" id="IPR006016">
    <property type="entry name" value="UspA"/>
</dbReference>
<reference evidence="3" key="1">
    <citation type="submission" date="2022-10" db="EMBL/GenBank/DDBJ databases">
        <title>The WGS of Solirubrobacter ginsenosidimutans DSM 21036.</title>
        <authorList>
            <person name="Jiang Z."/>
        </authorList>
    </citation>
    <scope>NUCLEOTIDE SEQUENCE</scope>
    <source>
        <strain evidence="3">DSM 21036</strain>
    </source>
</reference>
<evidence type="ECO:0000313" key="4">
    <source>
        <dbReference type="Proteomes" id="UP001149140"/>
    </source>
</evidence>
<protein>
    <submittedName>
        <fullName evidence="3">Universal stress protein</fullName>
    </submittedName>
</protein>
<evidence type="ECO:0000313" key="3">
    <source>
        <dbReference type="EMBL" id="MDA0162239.1"/>
    </source>
</evidence>
<dbReference type="Gene3D" id="3.40.50.620">
    <property type="entry name" value="HUPs"/>
    <property type="match status" value="1"/>
</dbReference>
<dbReference type="EMBL" id="JAPDOD010000017">
    <property type="protein sequence ID" value="MDA0162239.1"/>
    <property type="molecule type" value="Genomic_DNA"/>
</dbReference>
<dbReference type="InterPro" id="IPR014729">
    <property type="entry name" value="Rossmann-like_a/b/a_fold"/>
</dbReference>
<proteinExistence type="inferred from homology"/>
<evidence type="ECO:0000256" key="1">
    <source>
        <dbReference type="ARBA" id="ARBA00008791"/>
    </source>
</evidence>
<dbReference type="RefSeq" id="WP_270041474.1">
    <property type="nucleotide sequence ID" value="NZ_JAPDOD010000017.1"/>
</dbReference>
<dbReference type="InterPro" id="IPR006015">
    <property type="entry name" value="Universal_stress_UspA"/>
</dbReference>
<dbReference type="Pfam" id="PF00582">
    <property type="entry name" value="Usp"/>
    <property type="match status" value="1"/>
</dbReference>
<keyword evidence="4" id="KW-1185">Reference proteome</keyword>